<gene>
    <name evidence="1" type="ORF">JP75_19500</name>
</gene>
<keyword evidence="2" id="KW-1185">Reference proteome</keyword>
<organism evidence="1 2">
    <name type="scientific">Devosia riboflavina</name>
    <dbReference type="NCBI Taxonomy" id="46914"/>
    <lineage>
        <taxon>Bacteria</taxon>
        <taxon>Pseudomonadati</taxon>
        <taxon>Pseudomonadota</taxon>
        <taxon>Alphaproteobacteria</taxon>
        <taxon>Hyphomicrobiales</taxon>
        <taxon>Devosiaceae</taxon>
        <taxon>Devosia</taxon>
    </lineage>
</organism>
<comment type="caution">
    <text evidence="1">The sequence shown here is derived from an EMBL/GenBank/DDBJ whole genome shotgun (WGS) entry which is preliminary data.</text>
</comment>
<evidence type="ECO:0000313" key="2">
    <source>
        <dbReference type="Proteomes" id="UP000028981"/>
    </source>
</evidence>
<reference evidence="1 2" key="1">
    <citation type="submission" date="2014-08" db="EMBL/GenBank/DDBJ databases">
        <authorList>
            <person name="Hassan Y.I."/>
            <person name="Lepp D."/>
            <person name="Zhou T."/>
        </authorList>
    </citation>
    <scope>NUCLEOTIDE SEQUENCE [LARGE SCALE GENOMIC DNA]</scope>
    <source>
        <strain evidence="1 2">IFO13584</strain>
    </source>
</reference>
<proteinExistence type="predicted"/>
<dbReference type="EMBL" id="JQGC01000020">
    <property type="protein sequence ID" value="KFL29779.1"/>
    <property type="molecule type" value="Genomic_DNA"/>
</dbReference>
<accession>A0A087LYS6</accession>
<protein>
    <submittedName>
        <fullName evidence="1">Uncharacterized protein</fullName>
    </submittedName>
</protein>
<name>A0A087LYS6_9HYPH</name>
<evidence type="ECO:0000313" key="1">
    <source>
        <dbReference type="EMBL" id="KFL29779.1"/>
    </source>
</evidence>
<dbReference type="AlphaFoldDB" id="A0A087LYS6"/>
<sequence length="68" mass="7275">MINGEVQVTREQRHYRATYFMEAGLVAIKGRGASISIAAGGLPPETAAKLTLGRWVEDGSVQAEQDDG</sequence>
<dbReference type="Proteomes" id="UP000028981">
    <property type="component" value="Unassembled WGS sequence"/>
</dbReference>